<dbReference type="Proteomes" id="UP000007271">
    <property type="component" value="Unassembled WGS sequence"/>
</dbReference>
<evidence type="ECO:0000313" key="7">
    <source>
        <dbReference type="Proteomes" id="UP000007271"/>
    </source>
</evidence>
<proteinExistence type="inferred from homology"/>
<dbReference type="AlphaFoldDB" id="J3JC32"/>
<dbReference type="SMART" id="SM00257">
    <property type="entry name" value="LysM"/>
    <property type="match status" value="5"/>
</dbReference>
<dbReference type="GO" id="GO:0042742">
    <property type="term" value="P:defense response to bacterium"/>
    <property type="evidence" value="ECO:0007669"/>
    <property type="project" value="UniProtKB-KW"/>
</dbReference>
<dbReference type="PROSITE" id="PS51782">
    <property type="entry name" value="LYSM"/>
    <property type="match status" value="5"/>
</dbReference>
<evidence type="ECO:0000256" key="1">
    <source>
        <dbReference type="ARBA" id="ARBA00010266"/>
    </source>
</evidence>
<dbReference type="SMART" id="SM00047">
    <property type="entry name" value="LYZ2"/>
    <property type="match status" value="1"/>
</dbReference>
<dbReference type="SUPFAM" id="SSF54106">
    <property type="entry name" value="LysM domain"/>
    <property type="match status" value="5"/>
</dbReference>
<protein>
    <recommendedName>
        <fullName evidence="4">Peptidoglycan hydrolase</fullName>
    </recommendedName>
</protein>
<dbReference type="GO" id="GO:0031640">
    <property type="term" value="P:killing of cells of another organism"/>
    <property type="evidence" value="ECO:0007669"/>
    <property type="project" value="UniProtKB-KW"/>
</dbReference>
<accession>J3JC32</accession>
<dbReference type="PANTHER" id="PTHR33734">
    <property type="entry name" value="LYSM DOMAIN-CONTAINING GPI-ANCHORED PROTEIN 2"/>
    <property type="match status" value="1"/>
</dbReference>
<dbReference type="EMBL" id="AKFP01000014">
    <property type="protein sequence ID" value="EJN56237.1"/>
    <property type="molecule type" value="Genomic_DNA"/>
</dbReference>
<keyword evidence="2" id="KW-0929">Antimicrobial</keyword>
<dbReference type="Gene3D" id="3.10.350.10">
    <property type="entry name" value="LysM domain"/>
    <property type="match status" value="5"/>
</dbReference>
<dbReference type="InterPro" id="IPR036779">
    <property type="entry name" value="LysM_dom_sf"/>
</dbReference>
<evidence type="ECO:0000259" key="5">
    <source>
        <dbReference type="PROSITE" id="PS51782"/>
    </source>
</evidence>
<feature type="domain" description="LysM" evidence="5">
    <location>
        <begin position="204"/>
        <end position="248"/>
    </location>
</feature>
<reference evidence="6 7" key="1">
    <citation type="submission" date="2012-05" db="EMBL/GenBank/DDBJ databases">
        <title>Complete Genome Sequence of Lactobacillus coryniformis CECT5711.</title>
        <authorList>
            <person name="Rodriguez J.M."/>
        </authorList>
    </citation>
    <scope>NUCLEOTIDE SEQUENCE [LARGE SCALE GENOMIC DNA]</scope>
    <source>
        <strain evidence="7">CECT5711</strain>
    </source>
</reference>
<dbReference type="InterPro" id="IPR002901">
    <property type="entry name" value="MGlyc_endo_b_GlcNAc-like_dom"/>
</dbReference>
<feature type="domain" description="LysM" evidence="5">
    <location>
        <begin position="267"/>
        <end position="311"/>
    </location>
</feature>
<dbReference type="Pfam" id="PF01832">
    <property type="entry name" value="Glucosaminidase"/>
    <property type="match status" value="1"/>
</dbReference>
<evidence type="ECO:0000313" key="6">
    <source>
        <dbReference type="EMBL" id="EJN56237.1"/>
    </source>
</evidence>
<dbReference type="CDD" id="cd00118">
    <property type="entry name" value="LysM"/>
    <property type="match status" value="5"/>
</dbReference>
<sequence>MYSAKAVALAKYKATGQAQTITRVAANYYLSAANQAFLDSIKAGAIAGWKKYGILPSLTAAQAILESGWGKSSLAANYHNLFGIKGSYNGQSVSLPTNEYYGYWTTIYDYFRVYPNNSASVEDHGLFLTQNSRYHNLIGVTNAATATTLIRQDGYATAPSYSSQLLNIINSYGLTAWDQIAFSGGSVSTSTGSSSSSSSTASGSTYTVQSGDTLSAIANKYATTAANLASKNNLSNPNLIYVGQVLNVATTTSSSNTGSTTTVGNTKYYTVQSGDTLSAIARTYNTTAATLASKNNLANANLIYVGQKLIVSSSAATSTNTNSNSTTSSKYYTVQSGDTLSAIARTFNTTTASIASKNNISNANLIYVGQKLLVSGSTATANSTASQTSSSTYYTVKSGDTLSAIASKYNTTAANLASKNSISNANLIYVGQKLVVGGSTAKVTTTAKTTSSSNTYTVKSGDSLYSIAAAHGTTVQALASKNGISNTSLIYVGQKISF</sequence>
<dbReference type="Gene3D" id="4.10.80.30">
    <property type="entry name" value="DNA polymerase, domain 6"/>
    <property type="match status" value="1"/>
</dbReference>
<name>J3JC32_9LACO</name>
<dbReference type="Pfam" id="PF01476">
    <property type="entry name" value="LysM"/>
    <property type="match status" value="5"/>
</dbReference>
<dbReference type="GO" id="GO:0008932">
    <property type="term" value="F:lytic endotransglycosylase activity"/>
    <property type="evidence" value="ECO:0007669"/>
    <property type="project" value="TreeGrafter"/>
</dbReference>
<gene>
    <name evidence="6" type="ORF">A11Y_7173</name>
</gene>
<dbReference type="PANTHER" id="PTHR33734:SF22">
    <property type="entry name" value="MEMBRANE-BOUND LYTIC MUREIN TRANSGLYCOSYLASE D"/>
    <property type="match status" value="1"/>
</dbReference>
<organism evidence="6 7">
    <name type="scientific">Loigolactobacillus coryniformis subsp. coryniformis CECT 5711</name>
    <dbReference type="NCBI Taxonomy" id="1185325"/>
    <lineage>
        <taxon>Bacteria</taxon>
        <taxon>Bacillati</taxon>
        <taxon>Bacillota</taxon>
        <taxon>Bacilli</taxon>
        <taxon>Lactobacillales</taxon>
        <taxon>Lactobacillaceae</taxon>
        <taxon>Loigolactobacillus</taxon>
    </lineage>
</organism>
<comment type="caution">
    <text evidence="6">The sequence shown here is derived from an EMBL/GenBank/DDBJ whole genome shotgun (WGS) entry which is preliminary data.</text>
</comment>
<feature type="domain" description="LysM" evidence="5">
    <location>
        <begin position="454"/>
        <end position="498"/>
    </location>
</feature>
<evidence type="ECO:0000256" key="2">
    <source>
        <dbReference type="ARBA" id="ARBA00022529"/>
    </source>
</evidence>
<dbReference type="InterPro" id="IPR018392">
    <property type="entry name" value="LysM"/>
</dbReference>
<dbReference type="PATRIC" id="fig|1185325.3.peg.826"/>
<keyword evidence="3" id="KW-0081">Bacteriolytic enzyme</keyword>
<comment type="similarity">
    <text evidence="1">Belongs to the glycosyl hydrolase 73 family.</text>
</comment>
<feature type="domain" description="LysM" evidence="5">
    <location>
        <begin position="392"/>
        <end position="436"/>
    </location>
</feature>
<dbReference type="GO" id="GO:0004040">
    <property type="term" value="F:amidase activity"/>
    <property type="evidence" value="ECO:0007669"/>
    <property type="project" value="InterPro"/>
</dbReference>
<dbReference type="Gene3D" id="1.10.530.10">
    <property type="match status" value="1"/>
</dbReference>
<evidence type="ECO:0000256" key="3">
    <source>
        <dbReference type="ARBA" id="ARBA00022638"/>
    </source>
</evidence>
<evidence type="ECO:0000256" key="4">
    <source>
        <dbReference type="ARBA" id="ARBA00032108"/>
    </source>
</evidence>
<feature type="domain" description="LysM" evidence="5">
    <location>
        <begin position="330"/>
        <end position="374"/>
    </location>
</feature>
<dbReference type="STRING" id="1185325.A11Y_7173"/>